<comment type="cofactor">
    <cofactor evidence="1">
        <name>Fe(2+)</name>
        <dbReference type="ChEBI" id="CHEBI:29033"/>
    </cofactor>
</comment>
<evidence type="ECO:0000313" key="5">
    <source>
        <dbReference type="Proteomes" id="UP001158067"/>
    </source>
</evidence>
<dbReference type="CDD" id="cd02209">
    <property type="entry name" value="cupin_XRE_C"/>
    <property type="match status" value="1"/>
</dbReference>
<dbReference type="Gene3D" id="2.60.120.620">
    <property type="entry name" value="q2cbj1_9rhob like domain"/>
    <property type="match status" value="1"/>
</dbReference>
<dbReference type="SUPFAM" id="SSF51197">
    <property type="entry name" value="Clavaminate synthase-like"/>
    <property type="match status" value="1"/>
</dbReference>
<dbReference type="RefSeq" id="WP_283433029.1">
    <property type="nucleotide sequence ID" value="NZ_FXUG01000006.1"/>
</dbReference>
<dbReference type="Pfam" id="PF07883">
    <property type="entry name" value="Cupin_2"/>
    <property type="match status" value="1"/>
</dbReference>
<accession>A0ABY1Q631</accession>
<dbReference type="Gene3D" id="2.60.120.10">
    <property type="entry name" value="Jelly Rolls"/>
    <property type="match status" value="2"/>
</dbReference>
<sequence length="550" mass="60635">MLKDLHDRSTLSVLRSRGWAGPLPCLTPDHAATLASHVRTLDWKPQAAWSKDLAVRDRWIWDLASSEKILRDVRPLLGEDIILWGSSVVAREPGQAHAWHSDIEVWDAQETDAVSVWIGLEATSQASSLRFIDGSHRAGISVQEAAVDLTSDARTGEALLRLAQARWGDEAALSTADAWDGAMLMFAGGTWHGSLNTQSEGTRFALLLQFARADLRIRQPDWSQLNWSFRFDDSVQPPVLCVSGDPDIASQAGNRVVSPPSASPRSMWDSSQSLASLRPQVHAWHSPLAIAPGGGWQPTAFFEGYTQGLRKISSHASSLTPGDSPHIPHHHDDEEFLVMLSGEADLHFGDGPDDPSPELVRVKPGDFVFYPAFAEHAISCPDDATEPAQYLMFRWNASAAWGDEVSEPMVRQKPRNINDYYPATGSGFASRLIEEGPTTCLSLLHMHASTVEQGSGYPSHEDEYDVAIVLLEGAVETLGKRVQAPAVLFHPAGTSHGLQAVSESPARYMVLEFHHAADPDLPPPRQVSLLRRHLQDWWQRCRPPQSHRPR</sequence>
<evidence type="ECO:0000259" key="3">
    <source>
        <dbReference type="Pfam" id="PF07883"/>
    </source>
</evidence>
<protein>
    <submittedName>
        <fullName evidence="4">Cupin domain-containing protein</fullName>
    </submittedName>
</protein>
<dbReference type="Pfam" id="PF05721">
    <property type="entry name" value="PhyH"/>
    <property type="match status" value="1"/>
</dbReference>
<proteinExistence type="predicted"/>
<evidence type="ECO:0000313" key="4">
    <source>
        <dbReference type="EMBL" id="SMP59907.1"/>
    </source>
</evidence>
<comment type="caution">
    <text evidence="4">The sequence shown here is derived from an EMBL/GenBank/DDBJ whole genome shotgun (WGS) entry which is preliminary data.</text>
</comment>
<keyword evidence="5" id="KW-1185">Reference proteome</keyword>
<dbReference type="SUPFAM" id="SSF51182">
    <property type="entry name" value="RmlC-like cupins"/>
    <property type="match status" value="2"/>
</dbReference>
<gene>
    <name evidence="4" type="ORF">SAMN06265222_106288</name>
</gene>
<dbReference type="PANTHER" id="PTHR20883:SF48">
    <property type="entry name" value="ECTOINE DIOXYGENASE"/>
    <property type="match status" value="1"/>
</dbReference>
<name>A0ABY1Q631_9BACT</name>
<feature type="domain" description="Cupin type-2" evidence="3">
    <location>
        <begin position="319"/>
        <end position="391"/>
    </location>
</feature>
<dbReference type="EMBL" id="FXUG01000006">
    <property type="protein sequence ID" value="SMP59907.1"/>
    <property type="molecule type" value="Genomic_DNA"/>
</dbReference>
<reference evidence="4 5" key="1">
    <citation type="submission" date="2017-05" db="EMBL/GenBank/DDBJ databases">
        <authorList>
            <person name="Varghese N."/>
            <person name="Submissions S."/>
        </authorList>
    </citation>
    <scope>NUCLEOTIDE SEQUENCE [LARGE SCALE GENOMIC DNA]</scope>
    <source>
        <strain evidence="4 5">DSM 25457</strain>
    </source>
</reference>
<dbReference type="InterPro" id="IPR013096">
    <property type="entry name" value="Cupin_2"/>
</dbReference>
<organism evidence="4 5">
    <name type="scientific">Neorhodopirellula lusitana</name>
    <dbReference type="NCBI Taxonomy" id="445327"/>
    <lineage>
        <taxon>Bacteria</taxon>
        <taxon>Pseudomonadati</taxon>
        <taxon>Planctomycetota</taxon>
        <taxon>Planctomycetia</taxon>
        <taxon>Pirellulales</taxon>
        <taxon>Pirellulaceae</taxon>
        <taxon>Neorhodopirellula</taxon>
    </lineage>
</organism>
<dbReference type="InterPro" id="IPR011051">
    <property type="entry name" value="RmlC_Cupin_sf"/>
</dbReference>
<dbReference type="InterPro" id="IPR008775">
    <property type="entry name" value="Phytyl_CoA_dOase-like"/>
</dbReference>
<dbReference type="Proteomes" id="UP001158067">
    <property type="component" value="Unassembled WGS sequence"/>
</dbReference>
<evidence type="ECO:0000256" key="2">
    <source>
        <dbReference type="SAM" id="MobiDB-lite"/>
    </source>
</evidence>
<feature type="compositionally biased region" description="Low complexity" evidence="2">
    <location>
        <begin position="255"/>
        <end position="266"/>
    </location>
</feature>
<feature type="region of interest" description="Disordered" evidence="2">
    <location>
        <begin position="251"/>
        <end position="270"/>
    </location>
</feature>
<dbReference type="InterPro" id="IPR014710">
    <property type="entry name" value="RmlC-like_jellyroll"/>
</dbReference>
<evidence type="ECO:0000256" key="1">
    <source>
        <dbReference type="ARBA" id="ARBA00001954"/>
    </source>
</evidence>
<dbReference type="PANTHER" id="PTHR20883">
    <property type="entry name" value="PHYTANOYL-COA DIOXYGENASE DOMAIN CONTAINING 1"/>
    <property type="match status" value="1"/>
</dbReference>